<keyword evidence="3" id="KW-1003">Cell membrane</keyword>
<evidence type="ECO:0000256" key="5">
    <source>
        <dbReference type="ARBA" id="ARBA00022989"/>
    </source>
</evidence>
<feature type="transmembrane region" description="Helical" evidence="7">
    <location>
        <begin position="251"/>
        <end position="275"/>
    </location>
</feature>
<feature type="transmembrane region" description="Helical" evidence="7">
    <location>
        <begin position="20"/>
        <end position="43"/>
    </location>
</feature>
<keyword evidence="2" id="KW-0813">Transport</keyword>
<evidence type="ECO:0000256" key="6">
    <source>
        <dbReference type="ARBA" id="ARBA00023136"/>
    </source>
</evidence>
<dbReference type="GO" id="GO:0022857">
    <property type="term" value="F:transmembrane transporter activity"/>
    <property type="evidence" value="ECO:0007669"/>
    <property type="project" value="InterPro"/>
</dbReference>
<dbReference type="SUPFAM" id="SSF103473">
    <property type="entry name" value="MFS general substrate transporter"/>
    <property type="match status" value="2"/>
</dbReference>
<feature type="transmembrane region" description="Helical" evidence="7">
    <location>
        <begin position="316"/>
        <end position="335"/>
    </location>
</feature>
<dbReference type="InterPro" id="IPR050171">
    <property type="entry name" value="MFS_Transporters"/>
</dbReference>
<feature type="transmembrane region" description="Helical" evidence="7">
    <location>
        <begin position="375"/>
        <end position="402"/>
    </location>
</feature>
<feature type="transmembrane region" description="Helical" evidence="7">
    <location>
        <begin position="281"/>
        <end position="304"/>
    </location>
</feature>
<dbReference type="EMBL" id="LAZR01006050">
    <property type="protein sequence ID" value="KKM95128.1"/>
    <property type="molecule type" value="Genomic_DNA"/>
</dbReference>
<name>A0A0F9LP06_9ZZZZ</name>
<evidence type="ECO:0000313" key="9">
    <source>
        <dbReference type="EMBL" id="KKM95128.1"/>
    </source>
</evidence>
<dbReference type="Pfam" id="PF07690">
    <property type="entry name" value="MFS_1"/>
    <property type="match status" value="2"/>
</dbReference>
<feature type="transmembrane region" description="Helical" evidence="7">
    <location>
        <begin position="341"/>
        <end position="363"/>
    </location>
</feature>
<evidence type="ECO:0000256" key="3">
    <source>
        <dbReference type="ARBA" id="ARBA00022475"/>
    </source>
</evidence>
<dbReference type="PROSITE" id="PS50850">
    <property type="entry name" value="MFS"/>
    <property type="match status" value="1"/>
</dbReference>
<dbReference type="GO" id="GO:0005886">
    <property type="term" value="C:plasma membrane"/>
    <property type="evidence" value="ECO:0007669"/>
    <property type="project" value="UniProtKB-SubCell"/>
</dbReference>
<evidence type="ECO:0000256" key="4">
    <source>
        <dbReference type="ARBA" id="ARBA00022692"/>
    </source>
</evidence>
<feature type="transmembrane region" description="Helical" evidence="7">
    <location>
        <begin position="85"/>
        <end position="116"/>
    </location>
</feature>
<dbReference type="InterPro" id="IPR011701">
    <property type="entry name" value="MFS"/>
</dbReference>
<keyword evidence="5 7" id="KW-1133">Transmembrane helix</keyword>
<organism evidence="9">
    <name type="scientific">marine sediment metagenome</name>
    <dbReference type="NCBI Taxonomy" id="412755"/>
    <lineage>
        <taxon>unclassified sequences</taxon>
        <taxon>metagenomes</taxon>
        <taxon>ecological metagenomes</taxon>
    </lineage>
</organism>
<dbReference type="InterPro" id="IPR020846">
    <property type="entry name" value="MFS_dom"/>
</dbReference>
<feature type="transmembrane region" description="Helical" evidence="7">
    <location>
        <begin position="408"/>
        <end position="425"/>
    </location>
</feature>
<comment type="caution">
    <text evidence="9">The sequence shown here is derived from an EMBL/GenBank/DDBJ whole genome shotgun (WGS) entry which is preliminary data.</text>
</comment>
<gene>
    <name evidence="9" type="ORF">LCGC14_1191300</name>
</gene>
<comment type="subcellular location">
    <subcellularLocation>
        <location evidence="1">Cell membrane</location>
        <topology evidence="1">Multi-pass membrane protein</topology>
    </subcellularLocation>
</comment>
<dbReference type="PANTHER" id="PTHR23517">
    <property type="entry name" value="RESISTANCE PROTEIN MDTM, PUTATIVE-RELATED-RELATED"/>
    <property type="match status" value="1"/>
</dbReference>
<dbReference type="Gene3D" id="1.20.1250.20">
    <property type="entry name" value="MFS general substrate transporter like domains"/>
    <property type="match status" value="2"/>
</dbReference>
<keyword evidence="4 7" id="KW-0812">Transmembrane</keyword>
<feature type="domain" description="Major facilitator superfamily (MFS) profile" evidence="8">
    <location>
        <begin position="18"/>
        <end position="426"/>
    </location>
</feature>
<dbReference type="AlphaFoldDB" id="A0A0F9LP06"/>
<dbReference type="InterPro" id="IPR036259">
    <property type="entry name" value="MFS_trans_sf"/>
</dbReference>
<protein>
    <recommendedName>
        <fullName evidence="8">Major facilitator superfamily (MFS) profile domain-containing protein</fullName>
    </recommendedName>
</protein>
<evidence type="ECO:0000259" key="8">
    <source>
        <dbReference type="PROSITE" id="PS50850"/>
    </source>
</evidence>
<feature type="transmembrane region" description="Helical" evidence="7">
    <location>
        <begin position="55"/>
        <end position="73"/>
    </location>
</feature>
<feature type="transmembrane region" description="Helical" evidence="7">
    <location>
        <begin position="180"/>
        <end position="205"/>
    </location>
</feature>
<evidence type="ECO:0000256" key="7">
    <source>
        <dbReference type="SAM" id="Phobius"/>
    </source>
</evidence>
<evidence type="ECO:0000256" key="2">
    <source>
        <dbReference type="ARBA" id="ARBA00022448"/>
    </source>
</evidence>
<proteinExistence type="predicted"/>
<keyword evidence="6 7" id="KW-0472">Membrane</keyword>
<accession>A0A0F9LP06</accession>
<sequence length="426" mass="47455">MKILNIQSESNSQSSARNKYSLIISIFFASLAGYSYFAFLPFWLNNSKGFSKPEITLMMMFMGVGMAIFSWFFGKISDKTGHRKLFFIMGLFFQVILLALFYLYTHIIYYCILNFFRGFLLGMRMPASSALFAEIVEKKNLNDEINVNNGIPEISGTQLSLLSATKSAGWTIGVLLSSSIINIFGVDSLILFLVIITIISLIFALPIKDVKKEDILSNESEIESVWEEGLINDKKKKNTKDVRKGGKIKSILFVSVFFRQFGVIAFLQMLSILLIEDAGMPIPVAGVLIALNPLFQVVAMIVNGKVIDNPRISERTMLGSGFVLSALTLFCYAGGFATGSIVLFVIGQVSLGFSWGCVYTGGFKYIVNRAPQDRAFYMGIWITNLQVAKISSYLVFAFLWITFTPIGILPYAALIPLVGLVIVFWL</sequence>
<evidence type="ECO:0000256" key="1">
    <source>
        <dbReference type="ARBA" id="ARBA00004651"/>
    </source>
</evidence>
<reference evidence="9" key="1">
    <citation type="journal article" date="2015" name="Nature">
        <title>Complex archaea that bridge the gap between prokaryotes and eukaryotes.</title>
        <authorList>
            <person name="Spang A."/>
            <person name="Saw J.H."/>
            <person name="Jorgensen S.L."/>
            <person name="Zaremba-Niedzwiedzka K."/>
            <person name="Martijn J."/>
            <person name="Lind A.E."/>
            <person name="van Eijk R."/>
            <person name="Schleper C."/>
            <person name="Guy L."/>
            <person name="Ettema T.J."/>
        </authorList>
    </citation>
    <scope>NUCLEOTIDE SEQUENCE</scope>
</reference>